<dbReference type="OrthoDB" id="37730at2759"/>
<dbReference type="GO" id="GO:0006772">
    <property type="term" value="P:thiamine metabolic process"/>
    <property type="evidence" value="ECO:0007669"/>
    <property type="project" value="UniProtKB-ARBA"/>
</dbReference>
<dbReference type="Pfam" id="PF03070">
    <property type="entry name" value="TENA_THI-4"/>
    <property type="match status" value="1"/>
</dbReference>
<name>A0A0C3PXM5_PISTI</name>
<dbReference type="CDD" id="cd19357">
    <property type="entry name" value="TenA_E_At3g16990-like"/>
    <property type="match status" value="1"/>
</dbReference>
<dbReference type="PANTHER" id="PTHR41813">
    <property type="entry name" value="REGULATOR PAB1642, PUTATIVE (AFU_ORTHOLOGUE AFUA_3G11955)-RELATED"/>
    <property type="match status" value="1"/>
</dbReference>
<reference evidence="3" key="2">
    <citation type="submission" date="2015-01" db="EMBL/GenBank/DDBJ databases">
        <title>Evolutionary Origins and Diversification of the Mycorrhizal Mutualists.</title>
        <authorList>
            <consortium name="DOE Joint Genome Institute"/>
            <consortium name="Mycorrhizal Genomics Consortium"/>
            <person name="Kohler A."/>
            <person name="Kuo A."/>
            <person name="Nagy L.G."/>
            <person name="Floudas D."/>
            <person name="Copeland A."/>
            <person name="Barry K.W."/>
            <person name="Cichocki N."/>
            <person name="Veneault-Fourrey C."/>
            <person name="LaButti K."/>
            <person name="Lindquist E.A."/>
            <person name="Lipzen A."/>
            <person name="Lundell T."/>
            <person name="Morin E."/>
            <person name="Murat C."/>
            <person name="Riley R."/>
            <person name="Ohm R."/>
            <person name="Sun H."/>
            <person name="Tunlid A."/>
            <person name="Henrissat B."/>
            <person name="Grigoriev I.V."/>
            <person name="Hibbett D.S."/>
            <person name="Martin F."/>
        </authorList>
    </citation>
    <scope>NUCLEOTIDE SEQUENCE [LARGE SCALE GENOMIC DNA]</scope>
    <source>
        <strain evidence="3">Marx 270</strain>
    </source>
</reference>
<gene>
    <name evidence="2" type="ORF">M404DRAFT_992481</name>
</gene>
<evidence type="ECO:0000313" key="3">
    <source>
        <dbReference type="Proteomes" id="UP000054217"/>
    </source>
</evidence>
<feature type="domain" description="Thiaminase-2/PQQC" evidence="1">
    <location>
        <begin position="19"/>
        <end position="251"/>
    </location>
</feature>
<accession>A0A0C3PXM5</accession>
<dbReference type="InterPro" id="IPR053261">
    <property type="entry name" value="Polyketide-peptide_reg"/>
</dbReference>
<proteinExistence type="predicted"/>
<organism evidence="2 3">
    <name type="scientific">Pisolithus tinctorius Marx 270</name>
    <dbReference type="NCBI Taxonomy" id="870435"/>
    <lineage>
        <taxon>Eukaryota</taxon>
        <taxon>Fungi</taxon>
        <taxon>Dikarya</taxon>
        <taxon>Basidiomycota</taxon>
        <taxon>Agaricomycotina</taxon>
        <taxon>Agaricomycetes</taxon>
        <taxon>Agaricomycetidae</taxon>
        <taxon>Boletales</taxon>
        <taxon>Sclerodermatineae</taxon>
        <taxon>Pisolithaceae</taxon>
        <taxon>Pisolithus</taxon>
    </lineage>
</organism>
<protein>
    <recommendedName>
        <fullName evidence="1">Thiaminase-2/PQQC domain-containing protein</fullName>
    </recommendedName>
</protein>
<dbReference type="EMBL" id="KN831945">
    <property type="protein sequence ID" value="KIO14216.1"/>
    <property type="molecule type" value="Genomic_DNA"/>
</dbReference>
<dbReference type="InterPro" id="IPR004305">
    <property type="entry name" value="Thiaminase-2/PQQC"/>
</dbReference>
<reference evidence="2 3" key="1">
    <citation type="submission" date="2014-04" db="EMBL/GenBank/DDBJ databases">
        <authorList>
            <consortium name="DOE Joint Genome Institute"/>
            <person name="Kuo A."/>
            <person name="Kohler A."/>
            <person name="Costa M.D."/>
            <person name="Nagy L.G."/>
            <person name="Floudas D."/>
            <person name="Copeland A."/>
            <person name="Barry K.W."/>
            <person name="Cichocki N."/>
            <person name="Veneault-Fourrey C."/>
            <person name="LaButti K."/>
            <person name="Lindquist E.A."/>
            <person name="Lipzen A."/>
            <person name="Lundell T."/>
            <person name="Morin E."/>
            <person name="Murat C."/>
            <person name="Sun H."/>
            <person name="Tunlid A."/>
            <person name="Henrissat B."/>
            <person name="Grigoriev I.V."/>
            <person name="Hibbett D.S."/>
            <person name="Martin F."/>
            <person name="Nordberg H.P."/>
            <person name="Cantor M.N."/>
            <person name="Hua S.X."/>
        </authorList>
    </citation>
    <scope>NUCLEOTIDE SEQUENCE [LARGE SCALE GENOMIC DNA]</scope>
    <source>
        <strain evidence="2 3">Marx 270</strain>
    </source>
</reference>
<evidence type="ECO:0000259" key="1">
    <source>
        <dbReference type="Pfam" id="PF03070"/>
    </source>
</evidence>
<dbReference type="SUPFAM" id="SSF48613">
    <property type="entry name" value="Heme oxygenase-like"/>
    <property type="match status" value="1"/>
</dbReference>
<evidence type="ECO:0000313" key="2">
    <source>
        <dbReference type="EMBL" id="KIO14216.1"/>
    </source>
</evidence>
<dbReference type="InterPro" id="IPR016084">
    <property type="entry name" value="Haem_Oase-like_multi-hlx"/>
</dbReference>
<dbReference type="PANTHER" id="PTHR41813:SF2">
    <property type="entry name" value="REGULATOR PAB1642, PUTATIVE (AFU_ORTHOLOGUE AFUA_3G11955)-RELATED"/>
    <property type="match status" value="1"/>
</dbReference>
<dbReference type="HOGENOM" id="CLU_055855_0_1_1"/>
<dbReference type="Proteomes" id="UP000054217">
    <property type="component" value="Unassembled WGS sequence"/>
</dbReference>
<keyword evidence="3" id="KW-1185">Reference proteome</keyword>
<dbReference type="InParanoid" id="A0A0C3PXM5"/>
<dbReference type="AlphaFoldDB" id="A0A0C3PXM5"/>
<sequence>MVQTFTSYLASLSTPVPYEAAISHQFLRDAANLTLPHDRLAFWLAQDRIYAAQAYPRFIALLITKIPLDSTDPAVQVRSRRTLQVLVGCLDNIVREVNFFEDTARRYDLDIGDVKQGEGQVWRERKATRDYTAEMARIASLGTLEDGLVFLWAMEKVYLDAWSNVSSALRTKPESELGKTGEALRDLSYSWSNANPDFSEFVHGIGMLVDEYLMPFYQQAMKDGCSNHAEAIVRAESIWARVVELEAEFWPERKEEEKMRIPQL</sequence>
<dbReference type="STRING" id="870435.A0A0C3PXM5"/>
<dbReference type="Gene3D" id="1.20.910.10">
    <property type="entry name" value="Heme oxygenase-like"/>
    <property type="match status" value="1"/>
</dbReference>